<evidence type="ECO:0000259" key="2">
    <source>
        <dbReference type="SMART" id="SM00834"/>
    </source>
</evidence>
<dbReference type="Pfam" id="PF09723">
    <property type="entry name" value="Zn_ribbon_8"/>
    <property type="match status" value="1"/>
</dbReference>
<gene>
    <name evidence="3" type="ORF">ENW55_08330</name>
</gene>
<name>A0A832MQB5_9THEM</name>
<accession>A0A832MQB5</accession>
<dbReference type="NCBIfam" id="TIGR02605">
    <property type="entry name" value="CxxC_CxxC_SSSS"/>
    <property type="match status" value="1"/>
</dbReference>
<dbReference type="SMART" id="SM00834">
    <property type="entry name" value="CxxC_CXXC_SSSS"/>
    <property type="match status" value="1"/>
</dbReference>
<reference evidence="3" key="1">
    <citation type="journal article" date="2020" name="mSystems">
        <title>Genome- and Community-Level Interaction Insights into Carbon Utilization and Element Cycling Functions of Hydrothermarchaeota in Hydrothermal Sediment.</title>
        <authorList>
            <person name="Zhou Z."/>
            <person name="Liu Y."/>
            <person name="Xu W."/>
            <person name="Pan J."/>
            <person name="Luo Z.H."/>
            <person name="Li M."/>
        </authorList>
    </citation>
    <scope>NUCLEOTIDE SEQUENCE [LARGE SCALE GENOMIC DNA]</scope>
    <source>
        <strain evidence="3">SpSt-86</strain>
    </source>
</reference>
<organism evidence="3">
    <name type="scientific">Pseudothermotoga hypogea</name>
    <dbReference type="NCBI Taxonomy" id="57487"/>
    <lineage>
        <taxon>Bacteria</taxon>
        <taxon>Thermotogati</taxon>
        <taxon>Thermotogota</taxon>
        <taxon>Thermotogae</taxon>
        <taxon>Thermotogales</taxon>
        <taxon>Thermotogaceae</taxon>
        <taxon>Pseudothermotoga</taxon>
    </lineage>
</organism>
<dbReference type="InterPro" id="IPR013429">
    <property type="entry name" value="Regulatory_FmdB_Zinc_ribbon"/>
</dbReference>
<dbReference type="AlphaFoldDB" id="A0A832MQB5"/>
<protein>
    <submittedName>
        <fullName evidence="3">Zinc ribbon domain-containing protein</fullName>
    </submittedName>
</protein>
<comment type="caution">
    <text evidence="3">The sequence shown here is derived from an EMBL/GenBank/DDBJ whole genome shotgun (WGS) entry which is preliminary data.</text>
</comment>
<sequence length="67" mass="7361">MPLYRYVCPNCKEEQTFLMRMNDEDPNCPKCGSKMDKQIPRVQLKGVGGSSCTSNSCSGCSSCSSRS</sequence>
<dbReference type="EMBL" id="DTKQ01000054">
    <property type="protein sequence ID" value="HGZ79977.1"/>
    <property type="molecule type" value="Genomic_DNA"/>
</dbReference>
<proteinExistence type="predicted"/>
<feature type="compositionally biased region" description="Low complexity" evidence="1">
    <location>
        <begin position="50"/>
        <end position="67"/>
    </location>
</feature>
<evidence type="ECO:0000313" key="3">
    <source>
        <dbReference type="EMBL" id="HGZ79977.1"/>
    </source>
</evidence>
<feature type="domain" description="Putative regulatory protein FmdB zinc ribbon" evidence="2">
    <location>
        <begin position="1"/>
        <end position="40"/>
    </location>
</feature>
<evidence type="ECO:0000256" key="1">
    <source>
        <dbReference type="SAM" id="MobiDB-lite"/>
    </source>
</evidence>
<feature type="region of interest" description="Disordered" evidence="1">
    <location>
        <begin position="46"/>
        <end position="67"/>
    </location>
</feature>